<feature type="domain" description="Thymidylate synthase/dCMP hydroxymethylase" evidence="3">
    <location>
        <begin position="116"/>
        <end position="227"/>
    </location>
</feature>
<name>A0A8F2E6K3_9CAUD</name>
<proteinExistence type="inferred from homology"/>
<dbReference type="GeneID" id="77931550"/>
<dbReference type="Proteomes" id="UP000683386">
    <property type="component" value="Segment"/>
</dbReference>
<dbReference type="RefSeq" id="YP_010655684.1">
    <property type="nucleotide sequence ID" value="NC_070830.1"/>
</dbReference>
<evidence type="ECO:0000259" key="3">
    <source>
        <dbReference type="Pfam" id="PF00303"/>
    </source>
</evidence>
<evidence type="ECO:0000313" key="5">
    <source>
        <dbReference type="Proteomes" id="UP000683386"/>
    </source>
</evidence>
<reference evidence="4" key="1">
    <citation type="submission" date="2021-03" db="EMBL/GenBank/DDBJ databases">
        <authorList>
            <person name="Alqahtani R."/>
            <person name="Behailu E."/>
            <person name="Cappabianca D.W."/>
            <person name="Csanadi-Schwartz K.M."/>
            <person name="Dalal A.S."/>
            <person name="Fahim M.S."/>
            <person name="Franklin J.M."/>
            <person name="Gluckman M.H."/>
            <person name="Levine C.J."/>
            <person name="Martin N."/>
            <person name="Milza N."/>
            <person name="Najmabadi R."/>
            <person name="Newman A.M."/>
            <person name="Pajunar M."/>
            <person name="Qalawee I."/>
            <person name="Rizvi A."/>
            <person name="Samuel A."/>
            <person name="Smith A."/>
            <person name="Swann F.E."/>
            <person name="Sweeney P."/>
            <person name="Torres N.R."/>
            <person name="Ventrone L."/>
            <person name="Ventura L."/>
            <person name="Wroe M."/>
            <person name="Acquaye N.A."/>
            <person name="Agnes T.J."/>
            <person name="Ahmed A."/>
            <person name="Ahmed S."/>
            <person name="Amodu B.A."/>
            <person name="Arefeayne N.F."/>
            <person name="Asamoah-Frimpong E.A."/>
            <person name="Attaran A."/>
            <person name="Barragan J.M."/>
            <person name="Baumgarten L.N."/>
            <person name="Berhane B."/>
            <person name="Beyene A."/>
            <person name="Bhattarai B."/>
            <person name="Biondokin D.V."/>
            <person name="Boone B.K."/>
            <person name="Burney S.Z."/>
            <person name="Cayanan J.-R.T."/>
            <person name="Cesta G."/>
            <person name="Chang J."/>
            <person name="Chavez J."/>
            <person name="Chorbajian C."/>
            <person name="Christian S."/>
            <person name="Corns J.R."/>
            <person name="Corns N.R."/>
            <person name="Cowan J.T."/>
            <person name="Coyne C."/>
            <person name="Dadzie B."/>
            <person name="Datu D.-L.V."/>
            <person name="Deng B.C."/>
            <person name="Der L."/>
            <person name="Dickerson K."/>
            <person name="Dozier E."/>
            <person name="Egbunine A.O."/>
            <person name="Farooq M."/>
            <person name="Fonge A.E."/>
            <person name="Ghomsi-Nono M.P."/>
            <person name="Giampietro H."/>
            <person name="Gunnison R.P."/>
            <person name="Han S.H."/>
            <person name="Hennigan A.J."/>
            <person name="Hong A.N."/>
            <person name="Ijomor E.C."/>
            <person name="Jalali A."/>
            <person name="Jamil T.Z."/>
            <person name="Jenkins C.R."/>
            <person name="Joseph M.A."/>
            <person name="Jowanowitch O.J."/>
            <person name="Kang D."/>
            <person name="Khan A."/>
            <person name="Khan Z.K."/>
            <person name="Kiewe T."/>
            <person name="Kjerulf A.B."/>
            <person name="Kolosey V."/>
            <person name="Kurup M."/>
            <person name="Lee V.H."/>
            <person name="Llontop-Maldonado V."/>
            <person name="Long P."/>
            <person name="Lu N."/>
            <person name="Majekodunmi A."/>
            <person name="Malik H.W."/>
            <person name="Marcellino S.C."/>
            <person name="Martinez L.A."/>
            <person name="Meher F.N."/>
            <person name="Michelin M.A."/>
            <person name="Mitchell K.G."/>
            <person name="Mullens W.J."/>
            <person name="Nwakama C."/>
            <person name="Nwosu F.T."/>
            <person name="Oboh E.C."/>
            <person name="Odujinrin O."/>
            <person name="Ogunsan O."/>
            <person name="O'Neill K."/>
            <person name="Oxlaj J.A."/>
            <person name="Patel A.K."/>
            <person name="Patel B.R."/>
            <person name="Pham Q."/>
            <person name="Porter J."/>
            <person name="Portes J."/>
            <person name="Prokopenko A."/>
            <person name="Quraishi M."/>
            <person name="Qureshi M.-A."/>
            <person name="Rivera A."/>
            <person name="Rubalsky V."/>
            <person name="Saikali Y."/>
            <person name="Saqaf K."/>
            <person name="Saroya S.R."/>
            <person name="Seas A."/>
            <person name="Shadrick R.E."/>
            <person name="Sharda N."/>
            <person name="Sigindere M.T."/>
            <person name="Simbi V.G."/>
            <person name="Thuzar C."/>
            <person name="Tran K."/>
            <person name="Tran V.D."/>
            <person name="Trang W."/>
            <person name="Vaishnav N."/>
            <person name="Vuong K."/>
            <person name="Walker C."/>
            <person name="Wallace S.A."/>
            <person name="Warfield J.C."/>
            <person name="Wikina T."/>
            <person name="Wobbeking F.T."/>
            <person name="Worrent L.D."/>
            <person name="Yan T."/>
            <person name="Zehra A."/>
            <person name="Avazpour P."/>
            <person name="Kim F.M."/>
            <person name="Mason K."/>
            <person name="Nguyen D.A."/>
            <person name="Pettit S.M."/>
            <person name="Zhou O.J."/>
            <person name="Brissett D.L."/>
            <person name="Gualtieri C."/>
            <person name="Hufford T.M."/>
            <person name="Ko J.M."/>
            <person name="Novak J.K."/>
            <person name="Smith Z.M."/>
            <person name="Mayer-Bacon C."/>
            <person name="Erill I."/>
            <person name="Caruso S.M."/>
            <person name="Garlena R.A."/>
            <person name="Russell D.A."/>
            <person name="Pope W.H."/>
            <person name="Jacobs-Sera D."/>
            <person name="Hatfull G.F."/>
        </authorList>
    </citation>
    <scope>NUCLEOTIDE SEQUENCE</scope>
</reference>
<gene>
    <name evidence="4" type="primary">78</name>
    <name evidence="4" type="ORF">SEA_KIMJONGPHILL_78</name>
</gene>
<dbReference type="KEGG" id="vg:77931550"/>
<evidence type="ECO:0000256" key="2">
    <source>
        <dbReference type="ARBA" id="ARBA00022679"/>
    </source>
</evidence>
<dbReference type="SUPFAM" id="SSF55831">
    <property type="entry name" value="Thymidylate synthase/dCMP hydroxymethylase"/>
    <property type="match status" value="1"/>
</dbReference>
<evidence type="ECO:0000256" key="1">
    <source>
        <dbReference type="ARBA" id="ARBA00009972"/>
    </source>
</evidence>
<dbReference type="InterPro" id="IPR036926">
    <property type="entry name" value="Thymidate_synth/dCMP_Mease_sf"/>
</dbReference>
<keyword evidence="2" id="KW-0808">Transferase</keyword>
<dbReference type="EMBL" id="MW822144">
    <property type="protein sequence ID" value="QWT29859.1"/>
    <property type="molecule type" value="Genomic_DNA"/>
</dbReference>
<evidence type="ECO:0000313" key="4">
    <source>
        <dbReference type="EMBL" id="QWT29859.1"/>
    </source>
</evidence>
<comment type="similarity">
    <text evidence="1">Belongs to the thymidylate synthase family.</text>
</comment>
<dbReference type="InterPro" id="IPR023451">
    <property type="entry name" value="Thymidate_synth/dCMP_Mease_dom"/>
</dbReference>
<accession>A0A8F2E6K3</accession>
<protein>
    <submittedName>
        <fullName evidence="4">Thymidylate synthase</fullName>
    </submittedName>
</protein>
<keyword evidence="5" id="KW-1185">Reference proteome</keyword>
<dbReference type="Pfam" id="PF00303">
    <property type="entry name" value="Thymidylat_synt"/>
    <property type="match status" value="1"/>
</dbReference>
<dbReference type="Gene3D" id="3.30.572.10">
    <property type="entry name" value="Thymidylate synthase/dCMP hydroxymethylase domain"/>
    <property type="match status" value="1"/>
</dbReference>
<organism evidence="4 5">
    <name type="scientific">Streptomyces phage KimJongPhill</name>
    <dbReference type="NCBI Taxonomy" id="2848886"/>
    <lineage>
        <taxon>Viruses</taxon>
        <taxon>Duplodnaviria</taxon>
        <taxon>Heunggongvirae</taxon>
        <taxon>Uroviricota</taxon>
        <taxon>Caudoviricetes</taxon>
        <taxon>Zukovirus</taxon>
        <taxon>Zukovirus phill</taxon>
    </lineage>
</organism>
<sequence length="295" mass="33617">MIRETWASARYDFAMRLLAADPVYVGEWQSQRDVTGANTTYEILNASFQMPMPDFPSEAARVTGANLPWAEDHFRERVSGKPLNPPPSNAWWPFNVNGNALHKADEKFSHTYPERYWPKFANIEGETDKGRQIFVPHIGTRFEYGDLGDVIELLKRSPYSRQAYLPVWFPEDTGSASGQRVPCTLGYQFIIREGAAGKRLHVIYHMRSCDFMRHLADDIYMTIRLAQWVRDQLQGSVEDQRFAGMTLGTLYFSAGSLHIFEPDRVALGGIVRTMATEYSQRLSRYASGSDVPSDE</sequence>
<dbReference type="GO" id="GO:0016740">
    <property type="term" value="F:transferase activity"/>
    <property type="evidence" value="ECO:0007669"/>
    <property type="project" value="UniProtKB-KW"/>
</dbReference>